<dbReference type="Pfam" id="PF00027">
    <property type="entry name" value="cNMP_binding"/>
    <property type="match status" value="1"/>
</dbReference>
<evidence type="ECO:0000313" key="7">
    <source>
        <dbReference type="Proteomes" id="UP001303211"/>
    </source>
</evidence>
<protein>
    <submittedName>
        <fullName evidence="6">Crp/Fnr family transcriptional regulator</fullName>
    </submittedName>
</protein>
<sequence>MNIRQFNIPHYLSTLPAFQEMTPAELERLATGCRLRRYARGISIYRVGMSCEEFHVAVKGQVKLYAISPAGQEKVVELAGPGMCFGEASMFSDQLYILNAEALTDSIILSVGKAAVVREIEADPRFAMHMLSGISRRMHALVQDVQAYALHSGMERVIGYLLHSLPEEGTYHVTCNRSCNEAMALNVSLPVSKATIASRLSITPEYFSRVLHDLEEAGLIRRDKRDIHIPDTARLASHTLQ</sequence>
<evidence type="ECO:0000313" key="6">
    <source>
        <dbReference type="EMBL" id="WOO33612.1"/>
    </source>
</evidence>
<dbReference type="InterPro" id="IPR012318">
    <property type="entry name" value="HTH_CRP"/>
</dbReference>
<evidence type="ECO:0000259" key="5">
    <source>
        <dbReference type="PROSITE" id="PS51063"/>
    </source>
</evidence>
<dbReference type="CDD" id="cd00038">
    <property type="entry name" value="CAP_ED"/>
    <property type="match status" value="1"/>
</dbReference>
<dbReference type="PANTHER" id="PTHR24567">
    <property type="entry name" value="CRP FAMILY TRANSCRIPTIONAL REGULATORY PROTEIN"/>
    <property type="match status" value="1"/>
</dbReference>
<dbReference type="PANTHER" id="PTHR24567:SF68">
    <property type="entry name" value="DNA-BINDING TRANSCRIPTIONAL DUAL REGULATOR CRP"/>
    <property type="match status" value="1"/>
</dbReference>
<dbReference type="InterPro" id="IPR050397">
    <property type="entry name" value="Env_Response_Regulators"/>
</dbReference>
<dbReference type="SMART" id="SM00100">
    <property type="entry name" value="cNMP"/>
    <property type="match status" value="1"/>
</dbReference>
<evidence type="ECO:0000256" key="1">
    <source>
        <dbReference type="ARBA" id="ARBA00023015"/>
    </source>
</evidence>
<dbReference type="SUPFAM" id="SSF46785">
    <property type="entry name" value="Winged helix' DNA-binding domain"/>
    <property type="match status" value="1"/>
</dbReference>
<dbReference type="InterPro" id="IPR000595">
    <property type="entry name" value="cNMP-bd_dom"/>
</dbReference>
<dbReference type="Gene3D" id="2.60.120.10">
    <property type="entry name" value="Jelly Rolls"/>
    <property type="match status" value="1"/>
</dbReference>
<name>A0ABZ0J5R7_9BURK</name>
<dbReference type="SMART" id="SM00419">
    <property type="entry name" value="HTH_CRP"/>
    <property type="match status" value="1"/>
</dbReference>
<proteinExistence type="predicted"/>
<dbReference type="InterPro" id="IPR036390">
    <property type="entry name" value="WH_DNA-bd_sf"/>
</dbReference>
<dbReference type="InterPro" id="IPR036388">
    <property type="entry name" value="WH-like_DNA-bd_sf"/>
</dbReference>
<keyword evidence="1" id="KW-0805">Transcription regulation</keyword>
<dbReference type="PROSITE" id="PS50042">
    <property type="entry name" value="CNMP_BINDING_3"/>
    <property type="match status" value="1"/>
</dbReference>
<keyword evidence="2" id="KW-0238">DNA-binding</keyword>
<dbReference type="Pfam" id="PF13545">
    <property type="entry name" value="HTH_Crp_2"/>
    <property type="match status" value="1"/>
</dbReference>
<evidence type="ECO:0000259" key="4">
    <source>
        <dbReference type="PROSITE" id="PS50042"/>
    </source>
</evidence>
<dbReference type="InterPro" id="IPR014710">
    <property type="entry name" value="RmlC-like_jellyroll"/>
</dbReference>
<dbReference type="InterPro" id="IPR018490">
    <property type="entry name" value="cNMP-bd_dom_sf"/>
</dbReference>
<dbReference type="PROSITE" id="PS51063">
    <property type="entry name" value="HTH_CRP_2"/>
    <property type="match status" value="1"/>
</dbReference>
<evidence type="ECO:0000256" key="2">
    <source>
        <dbReference type="ARBA" id="ARBA00023125"/>
    </source>
</evidence>
<keyword evidence="7" id="KW-1185">Reference proteome</keyword>
<gene>
    <name evidence="6" type="ORF">P4826_05935</name>
</gene>
<organism evidence="6 7">
    <name type="scientific">Diaphorobacter limosus</name>
    <dbReference type="NCBI Taxonomy" id="3036128"/>
    <lineage>
        <taxon>Bacteria</taxon>
        <taxon>Pseudomonadati</taxon>
        <taxon>Pseudomonadota</taxon>
        <taxon>Betaproteobacteria</taxon>
        <taxon>Burkholderiales</taxon>
        <taxon>Comamonadaceae</taxon>
        <taxon>Diaphorobacter</taxon>
    </lineage>
</organism>
<accession>A0ABZ0J5R7</accession>
<feature type="domain" description="Cyclic nucleotide-binding" evidence="4">
    <location>
        <begin position="17"/>
        <end position="137"/>
    </location>
</feature>
<reference evidence="6 7" key="1">
    <citation type="submission" date="2023-03" db="EMBL/GenBank/DDBJ databases">
        <title>Diaphorobacter basophil sp. nov., isolated from a sewage-treatment plant.</title>
        <authorList>
            <person name="Yang K."/>
        </authorList>
    </citation>
    <scope>NUCLEOTIDE SEQUENCE [LARGE SCALE GENOMIC DNA]</scope>
    <source>
        <strain evidence="6 7">Y-1</strain>
    </source>
</reference>
<dbReference type="Gene3D" id="1.10.10.10">
    <property type="entry name" value="Winged helix-like DNA-binding domain superfamily/Winged helix DNA-binding domain"/>
    <property type="match status" value="1"/>
</dbReference>
<dbReference type="Proteomes" id="UP001303211">
    <property type="component" value="Chromosome"/>
</dbReference>
<dbReference type="RefSeq" id="WP_317702977.1">
    <property type="nucleotide sequence ID" value="NZ_CP136921.1"/>
</dbReference>
<feature type="domain" description="HTH crp-type" evidence="5">
    <location>
        <begin position="151"/>
        <end position="233"/>
    </location>
</feature>
<dbReference type="EMBL" id="CP136921">
    <property type="protein sequence ID" value="WOO33612.1"/>
    <property type="molecule type" value="Genomic_DNA"/>
</dbReference>
<dbReference type="SUPFAM" id="SSF51206">
    <property type="entry name" value="cAMP-binding domain-like"/>
    <property type="match status" value="1"/>
</dbReference>
<evidence type="ECO:0000256" key="3">
    <source>
        <dbReference type="ARBA" id="ARBA00023163"/>
    </source>
</evidence>
<keyword evidence="3" id="KW-0804">Transcription</keyword>